<keyword evidence="3" id="KW-1185">Reference proteome</keyword>
<evidence type="ECO:0000313" key="2">
    <source>
        <dbReference type="EMBL" id="PSR54892.1"/>
    </source>
</evidence>
<evidence type="ECO:0000256" key="1">
    <source>
        <dbReference type="SAM" id="Phobius"/>
    </source>
</evidence>
<reference evidence="2 3" key="1">
    <citation type="submission" date="2018-03" db="EMBL/GenBank/DDBJ databases">
        <title>Adhaeribacter sp. HMF7605 Genome sequencing and assembly.</title>
        <authorList>
            <person name="Kang H."/>
            <person name="Kang J."/>
            <person name="Cha I."/>
            <person name="Kim H."/>
            <person name="Joh K."/>
        </authorList>
    </citation>
    <scope>NUCLEOTIDE SEQUENCE [LARGE SCALE GENOMIC DNA]</scope>
    <source>
        <strain evidence="2 3">HMF7605</strain>
    </source>
</reference>
<dbReference type="Pfam" id="PF08309">
    <property type="entry name" value="LVIVD"/>
    <property type="match status" value="3"/>
</dbReference>
<evidence type="ECO:0008006" key="4">
    <source>
        <dbReference type="Google" id="ProtNLM"/>
    </source>
</evidence>
<gene>
    <name evidence="2" type="ORF">AHMF7605_15985</name>
</gene>
<comment type="caution">
    <text evidence="2">The sequence shown here is derived from an EMBL/GenBank/DDBJ whole genome shotgun (WGS) entry which is preliminary data.</text>
</comment>
<feature type="transmembrane region" description="Helical" evidence="1">
    <location>
        <begin position="7"/>
        <end position="28"/>
    </location>
</feature>
<dbReference type="Proteomes" id="UP000240357">
    <property type="component" value="Unassembled WGS sequence"/>
</dbReference>
<proteinExistence type="predicted"/>
<evidence type="ECO:0000313" key="3">
    <source>
        <dbReference type="Proteomes" id="UP000240357"/>
    </source>
</evidence>
<dbReference type="SUPFAM" id="SSF63825">
    <property type="entry name" value="YWTD domain"/>
    <property type="match status" value="1"/>
</dbReference>
<organism evidence="2 3">
    <name type="scientific">Adhaeribacter arboris</name>
    <dbReference type="NCBI Taxonomy" id="2072846"/>
    <lineage>
        <taxon>Bacteria</taxon>
        <taxon>Pseudomonadati</taxon>
        <taxon>Bacteroidota</taxon>
        <taxon>Cytophagia</taxon>
        <taxon>Cytophagales</taxon>
        <taxon>Hymenobacteraceae</taxon>
        <taxon>Adhaeribacter</taxon>
    </lineage>
</organism>
<sequence>MLKRYLLSLIFSQPTIYGLFILATWLLAGCTDQCEGTYTYKVYEPVYQTRAELLATIGSRPAEPLQNTGKIYAIGDYILVNEVNRGIHVIDNSNPSKPQNSSFISIPGNVDMAVRNQVLYADAASDLVVFDFSNPITVKLKKHIENVFEPAPIFSSSGAIIPLDPSKGLIIDYKERVITEKRKCDEIVPNNNVLVNDGAVNFLNNNVKSNYTSGSTGQGGSMARFTINGNYLYTVGSSKMDIFNLADPGNPQKGTPVILGGGIETIFPYQNKLFIGSNAGMLIYSLANPAIPTYLGSYSHLKACDPVVVEGNYAYVTLRTNTTNWCGSTNTNQLDVVDISNTAMPQIRKTYPMQNPHGLGIDKSTLFICEGSYGLKVFDASNPDKITANQLSYLKDWHAFDVVPLGKNLLVVGEDGFRQYEYSDPKNLKFLSKISVVKK</sequence>
<keyword evidence="1" id="KW-1133">Transmembrane helix</keyword>
<protein>
    <recommendedName>
        <fullName evidence="4">LVIVD repeat-containing protein</fullName>
    </recommendedName>
</protein>
<dbReference type="OrthoDB" id="1521841at2"/>
<keyword evidence="1" id="KW-0812">Transmembrane</keyword>
<dbReference type="AlphaFoldDB" id="A0A2T2YHC8"/>
<dbReference type="RefSeq" id="WP_106930994.1">
    <property type="nucleotide sequence ID" value="NZ_PYFT01000001.1"/>
</dbReference>
<keyword evidence="1" id="KW-0472">Membrane</keyword>
<dbReference type="PROSITE" id="PS51257">
    <property type="entry name" value="PROKAR_LIPOPROTEIN"/>
    <property type="match status" value="1"/>
</dbReference>
<accession>A0A2T2YHC8</accession>
<name>A0A2T2YHC8_9BACT</name>
<dbReference type="EMBL" id="PYFT01000001">
    <property type="protein sequence ID" value="PSR54892.1"/>
    <property type="molecule type" value="Genomic_DNA"/>
</dbReference>
<dbReference type="InterPro" id="IPR013211">
    <property type="entry name" value="LVIVD"/>
</dbReference>